<sequence length="134" mass="15472">MKKWVSFLLIFFAFSFSTKAATEMPKANELQKEILHDLAIREMYPSMSQALDKQFGPNHQLGLQCQKILEIKKVDPGSFYFEVTMEGMTYKGAHNPPNDILTVIMSNYNDTGKWVIKEYSIKERPANYVCRNPV</sequence>
<feature type="chain" id="PRO_5047176393" evidence="1">
    <location>
        <begin position="21"/>
        <end position="134"/>
    </location>
</feature>
<dbReference type="Pfam" id="PF13027">
    <property type="entry name" value="DUF3888"/>
    <property type="match status" value="1"/>
</dbReference>
<dbReference type="RefSeq" id="WP_268618110.1">
    <property type="nucleotide sequence ID" value="NZ_JAMDMX010000137.1"/>
</dbReference>
<evidence type="ECO:0000256" key="1">
    <source>
        <dbReference type="SAM" id="SignalP"/>
    </source>
</evidence>
<gene>
    <name evidence="2" type="ORF">M5X19_31395</name>
</gene>
<feature type="signal peptide" evidence="1">
    <location>
        <begin position="1"/>
        <end position="20"/>
    </location>
</feature>
<accession>A0ABT4GMB6</accession>
<keyword evidence="3" id="KW-1185">Reference proteome</keyword>
<proteinExistence type="predicted"/>
<dbReference type="InterPro" id="IPR024984">
    <property type="entry name" value="DUF3888"/>
</dbReference>
<evidence type="ECO:0000313" key="2">
    <source>
        <dbReference type="EMBL" id="MCY9697332.1"/>
    </source>
</evidence>
<keyword evidence="1" id="KW-0732">Signal</keyword>
<evidence type="ECO:0000313" key="3">
    <source>
        <dbReference type="Proteomes" id="UP001527099"/>
    </source>
</evidence>
<dbReference type="EMBL" id="JAMDMX010000137">
    <property type="protein sequence ID" value="MCY9697332.1"/>
    <property type="molecule type" value="Genomic_DNA"/>
</dbReference>
<dbReference type="Proteomes" id="UP001527099">
    <property type="component" value="Unassembled WGS sequence"/>
</dbReference>
<comment type="caution">
    <text evidence="2">The sequence shown here is derived from an EMBL/GenBank/DDBJ whole genome shotgun (WGS) entry which is preliminary data.</text>
</comment>
<name>A0ABT4GMB6_9BACL</name>
<organism evidence="2 3">
    <name type="scientific">Paenibacillus alginolyticus</name>
    <dbReference type="NCBI Taxonomy" id="59839"/>
    <lineage>
        <taxon>Bacteria</taxon>
        <taxon>Bacillati</taxon>
        <taxon>Bacillota</taxon>
        <taxon>Bacilli</taxon>
        <taxon>Bacillales</taxon>
        <taxon>Paenibacillaceae</taxon>
        <taxon>Paenibacillus</taxon>
    </lineage>
</organism>
<protein>
    <submittedName>
        <fullName evidence="2">DUF3888 domain-containing protein</fullName>
    </submittedName>
</protein>
<reference evidence="2 3" key="1">
    <citation type="submission" date="2022-05" db="EMBL/GenBank/DDBJ databases">
        <title>Genome Sequencing of Bee-Associated Microbes.</title>
        <authorList>
            <person name="Dunlap C."/>
        </authorList>
    </citation>
    <scope>NUCLEOTIDE SEQUENCE [LARGE SCALE GENOMIC DNA]</scope>
    <source>
        <strain evidence="2 3">NRRL B-14421</strain>
    </source>
</reference>